<feature type="signal peptide" evidence="1">
    <location>
        <begin position="1"/>
        <end position="20"/>
    </location>
</feature>
<gene>
    <name evidence="2" type="ORF">SAMN05216186_11197</name>
</gene>
<evidence type="ECO:0000313" key="2">
    <source>
        <dbReference type="EMBL" id="SDK87235.1"/>
    </source>
</evidence>
<organism evidence="2 3">
    <name type="scientific">Pseudomonas indica</name>
    <dbReference type="NCBI Taxonomy" id="137658"/>
    <lineage>
        <taxon>Bacteria</taxon>
        <taxon>Pseudomonadati</taxon>
        <taxon>Pseudomonadota</taxon>
        <taxon>Gammaproteobacteria</taxon>
        <taxon>Pseudomonadales</taxon>
        <taxon>Pseudomonadaceae</taxon>
        <taxon>Pseudomonas</taxon>
    </lineage>
</organism>
<keyword evidence="1" id="KW-0732">Signal</keyword>
<dbReference type="RefSeq" id="WP_084336556.1">
    <property type="nucleotide sequence ID" value="NZ_FNFD01000011.1"/>
</dbReference>
<dbReference type="EMBL" id="FNFD01000011">
    <property type="protein sequence ID" value="SDK87235.1"/>
    <property type="molecule type" value="Genomic_DNA"/>
</dbReference>
<accession>A0A1G9FFK8</accession>
<evidence type="ECO:0000313" key="3">
    <source>
        <dbReference type="Proteomes" id="UP000198706"/>
    </source>
</evidence>
<proteinExistence type="predicted"/>
<evidence type="ECO:0000256" key="1">
    <source>
        <dbReference type="SAM" id="SignalP"/>
    </source>
</evidence>
<dbReference type="Proteomes" id="UP000198706">
    <property type="component" value="Unassembled WGS sequence"/>
</dbReference>
<dbReference type="OrthoDB" id="8637105at2"/>
<reference evidence="2 3" key="1">
    <citation type="submission" date="2016-10" db="EMBL/GenBank/DDBJ databases">
        <authorList>
            <person name="de Groot N.N."/>
        </authorList>
    </citation>
    <scope>NUCLEOTIDE SEQUENCE [LARGE SCALE GENOMIC DNA]</scope>
    <source>
        <strain evidence="2 3">JCM 21544</strain>
    </source>
</reference>
<feature type="chain" id="PRO_5011672894" evidence="1">
    <location>
        <begin position="21"/>
        <end position="143"/>
    </location>
</feature>
<sequence>MKATILLSAVTLAFATVAHAQPRALNDQASIIDALDKGKRVAVTIDLRRCTPSNEGQAASQTVGGLTSIESYRVVDSTLSFADTHVTVSSQGKPINQILRYRVRQDGSITFTSTIFNLPDYSLVNQVSFECAIGNGVGFIAAK</sequence>
<dbReference type="Pfam" id="PF06903">
    <property type="entry name" value="VirK"/>
    <property type="match status" value="1"/>
</dbReference>
<name>A0A1G9FFK8_9PSED</name>
<dbReference type="AlphaFoldDB" id="A0A1G9FFK8"/>
<dbReference type="InterPro" id="IPR010694">
    <property type="entry name" value="Uncharacterised_VirK"/>
</dbReference>
<keyword evidence="3" id="KW-1185">Reference proteome</keyword>
<protein>
    <submittedName>
        <fullName evidence="2">VirK protein</fullName>
    </submittedName>
</protein>